<feature type="repeat" description="ANK" evidence="3">
    <location>
        <begin position="138"/>
        <end position="160"/>
    </location>
</feature>
<keyword evidence="2 3" id="KW-0040">ANK repeat</keyword>
<keyword evidence="1" id="KW-0677">Repeat</keyword>
<dbReference type="PROSITE" id="PS50088">
    <property type="entry name" value="ANK_REPEAT"/>
    <property type="match status" value="6"/>
</dbReference>
<dbReference type="Pfam" id="PF12796">
    <property type="entry name" value="Ank_2"/>
    <property type="match status" value="5"/>
</dbReference>
<feature type="repeat" description="ANK" evidence="3">
    <location>
        <begin position="318"/>
        <end position="350"/>
    </location>
</feature>
<evidence type="ECO:0000313" key="5">
    <source>
        <dbReference type="Proteomes" id="UP001470230"/>
    </source>
</evidence>
<dbReference type="Gene3D" id="1.25.40.20">
    <property type="entry name" value="Ankyrin repeat-containing domain"/>
    <property type="match status" value="5"/>
</dbReference>
<evidence type="ECO:0000256" key="1">
    <source>
        <dbReference type="ARBA" id="ARBA00022737"/>
    </source>
</evidence>
<dbReference type="InterPro" id="IPR002110">
    <property type="entry name" value="Ankyrin_rpt"/>
</dbReference>
<dbReference type="PANTHER" id="PTHR24193:SF121">
    <property type="entry name" value="ADA2A-CONTAINING COMPLEX COMPONENT 3, ISOFORM D"/>
    <property type="match status" value="1"/>
</dbReference>
<dbReference type="SMART" id="SM00248">
    <property type="entry name" value="ANK"/>
    <property type="match status" value="12"/>
</dbReference>
<evidence type="ECO:0008006" key="6">
    <source>
        <dbReference type="Google" id="ProtNLM"/>
    </source>
</evidence>
<comment type="caution">
    <text evidence="4">The sequence shown here is derived from an EMBL/GenBank/DDBJ whole genome shotgun (WGS) entry which is preliminary data.</text>
</comment>
<dbReference type="Proteomes" id="UP001470230">
    <property type="component" value="Unassembled WGS sequence"/>
</dbReference>
<dbReference type="InterPro" id="IPR036770">
    <property type="entry name" value="Ankyrin_rpt-contain_sf"/>
</dbReference>
<feature type="repeat" description="ANK" evidence="3">
    <location>
        <begin position="270"/>
        <end position="302"/>
    </location>
</feature>
<organism evidence="4 5">
    <name type="scientific">Tritrichomonas musculus</name>
    <dbReference type="NCBI Taxonomy" id="1915356"/>
    <lineage>
        <taxon>Eukaryota</taxon>
        <taxon>Metamonada</taxon>
        <taxon>Parabasalia</taxon>
        <taxon>Tritrichomonadida</taxon>
        <taxon>Tritrichomonadidae</taxon>
        <taxon>Tritrichomonas</taxon>
    </lineage>
</organism>
<accession>A0ABR2HXJ0</accession>
<feature type="repeat" description="ANK" evidence="3">
    <location>
        <begin position="545"/>
        <end position="578"/>
    </location>
</feature>
<dbReference type="InterPro" id="IPR050663">
    <property type="entry name" value="Ankyrin-SOCS_Box"/>
</dbReference>
<protein>
    <recommendedName>
        <fullName evidence="6">Ankyrin repeat protein</fullName>
    </recommendedName>
</protein>
<feature type="repeat" description="ANK" evidence="3">
    <location>
        <begin position="452"/>
        <end position="473"/>
    </location>
</feature>
<proteinExistence type="predicted"/>
<sequence length="599" mass="69196">MSEVELTSSLWLYSIHGKNPEMIHFLEENKIIPEDKSYATCLIEAIKCHHNDIATYIQTNLLSLQDKNRDFNYLFYCRKYHNYYFFPEELKIDTDIFYDFCEFDYITLVDLSLQSQGINFSSFKNRIAKIFHINKMTEEETPIQIAAKKGNIEIVELLLNIKEIDINGRSTEKVGSTAYNRTPLTTAVQNGDIEMVKLLLTHPKIDVNKKSIRTFLAEGYHEYQESMSVLHLAIVNDDLQMVDFLLTKKSIDVNEKTIVIFAHRSDQVITAKTPLFLAVELNRFDIVKILISKSENIDVNLTSLDKHHSPKEYSDSLLEANALHEAVLTGNYEIVQLLLSSRNDININSCFKFKKRDDDVLNEKSCLFAACEMKMKEIVSILLSRENININCVNIFKFKNNEGYCEETPLYIAVEKEDVDIVRLLLDRNDIDVNYKSKYSSSQQSMSWSEYKEMTPLHLAVEKENAEIVQLLITIQKLNINDVFLLTRKIYIGAMRQIERTALLLAIEKNLPDIVSILLTRKDVNVNVLFHSFKKRFGFFTSEEIMKTALHMAVEENSIDIIRLLLAYNGIDISIKNQSGKTPIDIATNDEIIKLLKKE</sequence>
<gene>
    <name evidence="4" type="ORF">M9Y10_016896</name>
</gene>
<dbReference type="PROSITE" id="PS50297">
    <property type="entry name" value="ANK_REP_REGION"/>
    <property type="match status" value="5"/>
</dbReference>
<name>A0ABR2HXJ0_9EUKA</name>
<reference evidence="4 5" key="1">
    <citation type="submission" date="2024-04" db="EMBL/GenBank/DDBJ databases">
        <title>Tritrichomonas musculus Genome.</title>
        <authorList>
            <person name="Alves-Ferreira E."/>
            <person name="Grigg M."/>
            <person name="Lorenzi H."/>
            <person name="Galac M."/>
        </authorList>
    </citation>
    <scope>NUCLEOTIDE SEQUENCE [LARGE SCALE GENOMIC DNA]</scope>
    <source>
        <strain evidence="4 5">EAF2021</strain>
    </source>
</reference>
<dbReference type="SUPFAM" id="SSF48403">
    <property type="entry name" value="Ankyrin repeat"/>
    <property type="match status" value="2"/>
</dbReference>
<dbReference type="EMBL" id="JAPFFF010000021">
    <property type="protein sequence ID" value="KAK8854336.1"/>
    <property type="molecule type" value="Genomic_DNA"/>
</dbReference>
<keyword evidence="5" id="KW-1185">Reference proteome</keyword>
<feature type="repeat" description="ANK" evidence="3">
    <location>
        <begin position="179"/>
        <end position="200"/>
    </location>
</feature>
<evidence type="ECO:0000256" key="2">
    <source>
        <dbReference type="ARBA" id="ARBA00023043"/>
    </source>
</evidence>
<evidence type="ECO:0000313" key="4">
    <source>
        <dbReference type="EMBL" id="KAK8854336.1"/>
    </source>
</evidence>
<dbReference type="PANTHER" id="PTHR24193">
    <property type="entry name" value="ANKYRIN REPEAT PROTEIN"/>
    <property type="match status" value="1"/>
</dbReference>
<evidence type="ECO:0000256" key="3">
    <source>
        <dbReference type="PROSITE-ProRule" id="PRU00023"/>
    </source>
</evidence>